<dbReference type="AlphaFoldDB" id="E6M4H6"/>
<feature type="signal peptide" evidence="1">
    <location>
        <begin position="1"/>
        <end position="27"/>
    </location>
</feature>
<gene>
    <name evidence="2" type="ORF">HMPREF0576_1158</name>
</gene>
<evidence type="ECO:0000313" key="3">
    <source>
        <dbReference type="Proteomes" id="UP000003343"/>
    </source>
</evidence>
<sequence length="619" mass="65203">MNLKKKFVIGAASLALVAGMGVAPAMAGEIYLPNGNKVERLSGPDRVETSLEAAKARMEQSTVDTAYIVGYDAVVDAASASSLKDGVILVAPKDRGGQLLLGKAMKDDAKLSGISKLVAVGGTAVVADSVLDNIKKFDDSITETSRVDGKNRYETSANIAKRAFAAVSVNHVFLTRGDNPVDALSAGSLNAFAGKMGPVLLVNPSGTVDKSIVDYYRSTGKSAGAVLVLGGEAALSDAQVKQVVGESQSISPWKYAETEESLKLKLQKAAIEYLGHKTWQGMENDLKFDTDGTPSALFGLDDNASLATEGQEKDPRKIEAKKITDPTKAFAGFKPTLAKYDIYATKIDGLYKTAKAELDEAVNNAVKAPTAAANVEAAIKAKFEALYGTSSFKATTIDGVSPNVKVKVQGAFNVDKDGNLTGLNKAFIAKLGKDYATNEDAAIKNALKVQDDTLAGAPGAADPKNLEKFNEILQADFSKQKALTAASKAKLMNAIAAYQARPWAKVITQPEGVMRIVGKDRYETAALISYFATKDMSKNTVKNVYLASGADNHLIDSVVAGQLIDGSIMLVPGADLSDETKLELARLAKMHVTIQGYVIGGKEAVSDDAVMAVAKAMGI</sequence>
<evidence type="ECO:0000313" key="2">
    <source>
        <dbReference type="EMBL" id="EFU81943.1"/>
    </source>
</evidence>
<feature type="chain" id="PRO_5038834658" description="Cell wall binding repeat 2" evidence="1">
    <location>
        <begin position="28"/>
        <end position="619"/>
    </location>
</feature>
<protein>
    <recommendedName>
        <fullName evidence="4">Cell wall binding repeat 2</fullName>
    </recommendedName>
</protein>
<accession>E6M4H6</accession>
<dbReference type="Pfam" id="PF04122">
    <property type="entry name" value="CW_binding_2"/>
    <property type="match status" value="3"/>
</dbReference>
<evidence type="ECO:0008006" key="4">
    <source>
        <dbReference type="Google" id="ProtNLM"/>
    </source>
</evidence>
<keyword evidence="1" id="KW-0732">Signal</keyword>
<organism evidence="2 3">
    <name type="scientific">Mobiluncus holmesii ATCC 35242</name>
    <dbReference type="NCBI Taxonomy" id="887899"/>
    <lineage>
        <taxon>Bacteria</taxon>
        <taxon>Bacillati</taxon>
        <taxon>Actinomycetota</taxon>
        <taxon>Actinomycetes</taxon>
        <taxon>Actinomycetales</taxon>
        <taxon>Actinomycetaceae</taxon>
        <taxon>Mobiluncus</taxon>
    </lineage>
</organism>
<comment type="caution">
    <text evidence="2">The sequence shown here is derived from an EMBL/GenBank/DDBJ whole genome shotgun (WGS) entry which is preliminary data.</text>
</comment>
<dbReference type="Proteomes" id="UP000003343">
    <property type="component" value="Unassembled WGS sequence"/>
</dbReference>
<proteinExistence type="predicted"/>
<dbReference type="GO" id="GO:0030288">
    <property type="term" value="C:outer membrane-bounded periplasmic space"/>
    <property type="evidence" value="ECO:0007669"/>
    <property type="project" value="TreeGrafter"/>
</dbReference>
<reference evidence="2 3" key="1">
    <citation type="submission" date="2010-12" db="EMBL/GenBank/DDBJ databases">
        <authorList>
            <person name="Muzny D."/>
            <person name="Qin X."/>
            <person name="Deng J."/>
            <person name="Jiang H."/>
            <person name="Liu Y."/>
            <person name="Qu J."/>
            <person name="Song X.-Z."/>
            <person name="Zhang L."/>
            <person name="Thornton R."/>
            <person name="Coyle M."/>
            <person name="Francisco L."/>
            <person name="Jackson L."/>
            <person name="Javaid M."/>
            <person name="Korchina V."/>
            <person name="Kovar C."/>
            <person name="Mata R."/>
            <person name="Mathew T."/>
            <person name="Ngo R."/>
            <person name="Nguyen L."/>
            <person name="Nguyen N."/>
            <person name="Okwuonu G."/>
            <person name="Ongeri F."/>
            <person name="Pham C."/>
            <person name="Simmons D."/>
            <person name="Wilczek-Boney K."/>
            <person name="Hale W."/>
            <person name="Jakkamsetti A."/>
            <person name="Pham P."/>
            <person name="Ruth R."/>
            <person name="San Lucas F."/>
            <person name="Warren J."/>
            <person name="Zhang J."/>
            <person name="Zhao Z."/>
            <person name="Zhou C."/>
            <person name="Zhu D."/>
            <person name="Lee S."/>
            <person name="Bess C."/>
            <person name="Blankenburg K."/>
            <person name="Forbes L."/>
            <person name="Fu Q."/>
            <person name="Gubbala S."/>
            <person name="Hirani K."/>
            <person name="Jayaseelan J.C."/>
            <person name="Lara F."/>
            <person name="Munidasa M."/>
            <person name="Palculict T."/>
            <person name="Patil S."/>
            <person name="Pu L.-L."/>
            <person name="Saada N."/>
            <person name="Tang L."/>
            <person name="Weissenberger G."/>
            <person name="Zhu Y."/>
            <person name="Hemphill L."/>
            <person name="Shang Y."/>
            <person name="Youmans B."/>
            <person name="Ayvaz T."/>
            <person name="Ross M."/>
            <person name="Santibanez J."/>
            <person name="Aqrawi P."/>
            <person name="Gross S."/>
            <person name="Joshi V."/>
            <person name="Fowler G."/>
            <person name="Nazareth L."/>
            <person name="Reid J."/>
            <person name="Worley K."/>
            <person name="Petrosino J."/>
            <person name="Highlander S."/>
            <person name="Gibbs R."/>
        </authorList>
    </citation>
    <scope>NUCLEOTIDE SEQUENCE [LARGE SCALE GENOMIC DNA]</scope>
    <source>
        <strain evidence="2 3">ATCC 35242</strain>
    </source>
</reference>
<name>E6M4H6_9ACTO</name>
<dbReference type="EMBL" id="AEPZ01000008">
    <property type="protein sequence ID" value="EFU81943.1"/>
    <property type="molecule type" value="Genomic_DNA"/>
</dbReference>
<dbReference type="InterPro" id="IPR051922">
    <property type="entry name" value="Bact_Sporulation_Assoc"/>
</dbReference>
<dbReference type="RefSeq" id="WP_004011077.1">
    <property type="nucleotide sequence ID" value="NZ_GL622346.1"/>
</dbReference>
<evidence type="ECO:0000256" key="1">
    <source>
        <dbReference type="SAM" id="SignalP"/>
    </source>
</evidence>
<dbReference type="PANTHER" id="PTHR30032">
    <property type="entry name" value="N-ACETYLMURAMOYL-L-ALANINE AMIDASE-RELATED"/>
    <property type="match status" value="1"/>
</dbReference>
<keyword evidence="3" id="KW-1185">Reference proteome</keyword>
<dbReference type="PANTHER" id="PTHR30032:SF4">
    <property type="entry name" value="AMIDASE ENHANCER"/>
    <property type="match status" value="1"/>
</dbReference>
<dbReference type="InterPro" id="IPR007253">
    <property type="entry name" value="Cell_wall-bd_2"/>
</dbReference>
<dbReference type="HOGENOM" id="CLU_366737_0_0_11"/>
<dbReference type="Gene3D" id="3.40.50.12090">
    <property type="match status" value="1"/>
</dbReference>